<protein>
    <submittedName>
        <fullName evidence="6">GT2 family glycosyltransferase</fullName>
    </submittedName>
</protein>
<dbReference type="SUPFAM" id="SSF53448">
    <property type="entry name" value="Nucleotide-diphospho-sugar transferases"/>
    <property type="match status" value="1"/>
</dbReference>
<feature type="transmembrane region" description="Helical" evidence="5">
    <location>
        <begin position="623"/>
        <end position="641"/>
    </location>
</feature>
<evidence type="ECO:0000256" key="1">
    <source>
        <dbReference type="ARBA" id="ARBA00004776"/>
    </source>
</evidence>
<reference evidence="6 7" key="1">
    <citation type="submission" date="2023-07" db="EMBL/GenBank/DDBJ databases">
        <title>Sequencing the genomes of 1000 actinobacteria strains.</title>
        <authorList>
            <person name="Klenk H.-P."/>
        </authorList>
    </citation>
    <scope>NUCLEOTIDE SEQUENCE [LARGE SCALE GENOMIC DNA]</scope>
    <source>
        <strain evidence="6 7">DSM 102162</strain>
    </source>
</reference>
<keyword evidence="4" id="KW-0808">Transferase</keyword>
<feature type="transmembrane region" description="Helical" evidence="5">
    <location>
        <begin position="357"/>
        <end position="376"/>
    </location>
</feature>
<keyword evidence="5" id="KW-0472">Membrane</keyword>
<feature type="transmembrane region" description="Helical" evidence="5">
    <location>
        <begin position="685"/>
        <end position="705"/>
    </location>
</feature>
<keyword evidence="5" id="KW-1133">Transmembrane helix</keyword>
<sequence length="987" mass="104050">MSLASREKVTAVVVTNGRDFSYARTTLDAVGRQTHLPTATVLVTTAPLARDLADTEPHETLPNFSFVSAQGAPNFSAAVNAGLEDVGREGWIWLLHADSAPEPQALDHLLRSGEHSPATAIVGPKQVAWDGQHLLEVGIRATRSARRVPEVIDDERDQGQLDSRSDVLGVGTAGMLVRASVWHELGGLSLDLGPFGDGLEFSRRARLAGHRVVVVPSAVVRHARLSLPRSFAPRRRAQILNALIAAPAWLMPLMWVGYILGAPVRALLRLAMKEPPFAFAELRAGGLILGSLGAVLRGRAQLPSASHAALRQLEDSPSDVRAYRREAKRSVEEAQMLAQRPSSLELKARADLKDRTFKYGVLAALLGLAMIAVLHLRNLTSGALVGGSLLGDSHTAGQLWQILVAGWSPVGDGAAGGLDPFWALLIPLVWLGSIVGASAGGVATFLHVLAPLAASLAAFRGAGTITTSPPMRLIAALMWVAAPPFLESQTYGFVGPSLIHVLLPLAVSALVRAWHGELNQVFALALVGALLSAITPAFVLAFVVASFAGLVARSGQRLRWLWVALPAASVVALALEAAPVRSLALWLSTPGAPALSGGDRVSTARGLLDFFATASPGANPLTWVLYVGPVAMVVLAVFAVLRGLAWKAVRFGWLAVALGLSLAALAVAVRGVWVPTSASLTSAGTLPQVGLSVTWLGLTLAVLGGSYKLRTRSRSRAFGLAHTSVAAMALTLVAASLVTISAWGIRHPLGDILDGAASRLPAIASPMQSGEYKNRVLALIATDDGVRAELWRRDGLEMSEQTRVGARASDAANKELSQAVADLAAGSQEAAGVLARHAVGIVLVPQSDFALRNRLLANLGSNPGLEFASATDAGIFWRVGSASSRLMLDDHPLPSGTVSAKARVDATGGVLRLAERNDPHFIATVDGEPLARLDDPWANAWTVPGRGTVEIMYDNEMHRMLVALQIALVMVSVVGALPLWRRRGVIE</sequence>
<gene>
    <name evidence="6" type="ORF">J2S49_001423</name>
</gene>
<comment type="similarity">
    <text evidence="2">Belongs to the glycosyltransferase 2 family.</text>
</comment>
<comment type="caution">
    <text evidence="6">The sequence shown here is derived from an EMBL/GenBank/DDBJ whole genome shotgun (WGS) entry which is preliminary data.</text>
</comment>
<feature type="transmembrane region" description="Helical" evidence="5">
    <location>
        <begin position="653"/>
        <end position="673"/>
    </location>
</feature>
<name>A0ABT9NCE5_9ACTO</name>
<organism evidence="6 7">
    <name type="scientific">Arcanobacterium wilhelmae</name>
    <dbReference type="NCBI Taxonomy" id="1803177"/>
    <lineage>
        <taxon>Bacteria</taxon>
        <taxon>Bacillati</taxon>
        <taxon>Actinomycetota</taxon>
        <taxon>Actinomycetes</taxon>
        <taxon>Actinomycetales</taxon>
        <taxon>Actinomycetaceae</taxon>
        <taxon>Arcanobacterium</taxon>
    </lineage>
</organism>
<comment type="pathway">
    <text evidence="1">Cell wall biogenesis; cell wall polysaccharide biosynthesis.</text>
</comment>
<dbReference type="RefSeq" id="WP_278059274.1">
    <property type="nucleotide sequence ID" value="NZ_CP121247.1"/>
</dbReference>
<feature type="transmembrane region" description="Helical" evidence="5">
    <location>
        <begin position="239"/>
        <end position="258"/>
    </location>
</feature>
<dbReference type="Proteomes" id="UP001235966">
    <property type="component" value="Unassembled WGS sequence"/>
</dbReference>
<evidence type="ECO:0000256" key="4">
    <source>
        <dbReference type="ARBA" id="ARBA00022679"/>
    </source>
</evidence>
<accession>A0ABT9NCE5</accession>
<evidence type="ECO:0000313" key="7">
    <source>
        <dbReference type="Proteomes" id="UP001235966"/>
    </source>
</evidence>
<feature type="transmembrane region" description="Helical" evidence="5">
    <location>
        <begin position="493"/>
        <end position="515"/>
    </location>
</feature>
<evidence type="ECO:0000313" key="6">
    <source>
        <dbReference type="EMBL" id="MDP9801347.1"/>
    </source>
</evidence>
<evidence type="ECO:0000256" key="5">
    <source>
        <dbReference type="SAM" id="Phobius"/>
    </source>
</evidence>
<evidence type="ECO:0000256" key="2">
    <source>
        <dbReference type="ARBA" id="ARBA00006739"/>
    </source>
</evidence>
<dbReference type="InterPro" id="IPR029044">
    <property type="entry name" value="Nucleotide-diphossugar_trans"/>
</dbReference>
<feature type="transmembrane region" description="Helical" evidence="5">
    <location>
        <begin position="560"/>
        <end position="580"/>
    </location>
</feature>
<dbReference type="PANTHER" id="PTHR43179">
    <property type="entry name" value="RHAMNOSYLTRANSFERASE WBBL"/>
    <property type="match status" value="1"/>
</dbReference>
<feature type="transmembrane region" description="Helical" evidence="5">
    <location>
        <begin position="960"/>
        <end position="980"/>
    </location>
</feature>
<feature type="transmembrane region" description="Helical" evidence="5">
    <location>
        <begin position="278"/>
        <end position="296"/>
    </location>
</feature>
<dbReference type="PANTHER" id="PTHR43179:SF12">
    <property type="entry name" value="GALACTOFURANOSYLTRANSFERASE GLFT2"/>
    <property type="match status" value="1"/>
</dbReference>
<keyword evidence="7" id="KW-1185">Reference proteome</keyword>
<dbReference type="Pfam" id="PF13641">
    <property type="entry name" value="Glyco_tranf_2_3"/>
    <property type="match status" value="1"/>
</dbReference>
<feature type="transmembrane region" description="Helical" evidence="5">
    <location>
        <begin position="521"/>
        <end position="548"/>
    </location>
</feature>
<proteinExistence type="inferred from homology"/>
<feature type="transmembrane region" description="Helical" evidence="5">
    <location>
        <begin position="421"/>
        <end position="450"/>
    </location>
</feature>
<dbReference type="Gene3D" id="3.90.550.10">
    <property type="entry name" value="Spore Coat Polysaccharide Biosynthesis Protein SpsA, Chain A"/>
    <property type="match status" value="1"/>
</dbReference>
<keyword evidence="5" id="KW-0812">Transmembrane</keyword>
<feature type="transmembrane region" description="Helical" evidence="5">
    <location>
        <begin position="717"/>
        <end position="743"/>
    </location>
</feature>
<keyword evidence="3" id="KW-0328">Glycosyltransferase</keyword>
<dbReference type="EMBL" id="JAUSQW010000001">
    <property type="protein sequence ID" value="MDP9801347.1"/>
    <property type="molecule type" value="Genomic_DNA"/>
</dbReference>
<evidence type="ECO:0000256" key="3">
    <source>
        <dbReference type="ARBA" id="ARBA00022676"/>
    </source>
</evidence>